<dbReference type="Pfam" id="PF17784">
    <property type="entry name" value="Sulfotransfer_4"/>
    <property type="match status" value="1"/>
</dbReference>
<evidence type="ECO:0000313" key="2">
    <source>
        <dbReference type="EMBL" id="KAK3046341.1"/>
    </source>
</evidence>
<organism evidence="2 3">
    <name type="scientific">Extremus antarcticus</name>
    <dbReference type="NCBI Taxonomy" id="702011"/>
    <lineage>
        <taxon>Eukaryota</taxon>
        <taxon>Fungi</taxon>
        <taxon>Dikarya</taxon>
        <taxon>Ascomycota</taxon>
        <taxon>Pezizomycotina</taxon>
        <taxon>Dothideomycetes</taxon>
        <taxon>Dothideomycetidae</taxon>
        <taxon>Mycosphaerellales</taxon>
        <taxon>Extremaceae</taxon>
        <taxon>Extremus</taxon>
    </lineage>
</organism>
<proteinExistence type="predicted"/>
<dbReference type="EMBL" id="JAWDJX010000098">
    <property type="protein sequence ID" value="KAK3046341.1"/>
    <property type="molecule type" value="Genomic_DNA"/>
</dbReference>
<keyword evidence="1" id="KW-1133">Transmembrane helix</keyword>
<reference evidence="2" key="1">
    <citation type="submission" date="2023-04" db="EMBL/GenBank/DDBJ databases">
        <title>Black Yeasts Isolated from many extreme environments.</title>
        <authorList>
            <person name="Coleine C."/>
            <person name="Stajich J.E."/>
            <person name="Selbmann L."/>
        </authorList>
    </citation>
    <scope>NUCLEOTIDE SEQUENCE</scope>
    <source>
        <strain evidence="2">CCFEE 5312</strain>
    </source>
</reference>
<protein>
    <recommendedName>
        <fullName evidence="4">P-loop containing nucleoside triphosphate hydrolase protein</fullName>
    </recommendedName>
</protein>
<comment type="caution">
    <text evidence="2">The sequence shown here is derived from an EMBL/GenBank/DDBJ whole genome shotgun (WGS) entry which is preliminary data.</text>
</comment>
<feature type="transmembrane region" description="Helical" evidence="1">
    <location>
        <begin position="272"/>
        <end position="291"/>
    </location>
</feature>
<keyword evidence="1" id="KW-0812">Transmembrane</keyword>
<dbReference type="InterPro" id="IPR040632">
    <property type="entry name" value="Sulfotransfer_4"/>
</dbReference>
<dbReference type="PANTHER" id="PTHR36978:SF4">
    <property type="entry name" value="P-LOOP CONTAINING NUCLEOSIDE TRIPHOSPHATE HYDROLASE PROTEIN"/>
    <property type="match status" value="1"/>
</dbReference>
<name>A0AAJ0G3Z8_9PEZI</name>
<dbReference type="SUPFAM" id="SSF52540">
    <property type="entry name" value="P-loop containing nucleoside triphosphate hydrolases"/>
    <property type="match status" value="1"/>
</dbReference>
<gene>
    <name evidence="2" type="ORF">LTR09_012157</name>
</gene>
<dbReference type="Gene3D" id="3.40.50.300">
    <property type="entry name" value="P-loop containing nucleotide triphosphate hydrolases"/>
    <property type="match status" value="1"/>
</dbReference>
<keyword evidence="1" id="KW-0472">Membrane</keyword>
<evidence type="ECO:0000313" key="3">
    <source>
        <dbReference type="Proteomes" id="UP001271007"/>
    </source>
</evidence>
<dbReference type="InterPro" id="IPR027417">
    <property type="entry name" value="P-loop_NTPase"/>
</dbReference>
<sequence>MSMLFHLANFNSPTCRQLAKESRCAAGSYVTMVVKESTEPSRSRPFEILALGLSRSGTDSLCKALEILGYPCYHGWRTLDDPKQSILWSQAIEAKYENKGETWEGEEDFDRILGPYSACTDLPCAMFATELIHAYPDAKIILNMRPREEWYRSIVKSVDAKMRSRTGWIMSKFDSEMSNINRCWSKANGHYFRWDLARNGKHIYDEHAALVRGAAVGNQFLEYDPHQGWEPLCTFLDRPIPKESFPSGNVAQEFHSRIETCMRSRFVRAMRNLGVTCLIGMGAGLTGYMGWATWLE</sequence>
<accession>A0AAJ0G3Z8</accession>
<dbReference type="Proteomes" id="UP001271007">
    <property type="component" value="Unassembled WGS sequence"/>
</dbReference>
<evidence type="ECO:0008006" key="4">
    <source>
        <dbReference type="Google" id="ProtNLM"/>
    </source>
</evidence>
<keyword evidence="3" id="KW-1185">Reference proteome</keyword>
<dbReference type="PANTHER" id="PTHR36978">
    <property type="entry name" value="P-LOOP CONTAINING NUCLEOTIDE TRIPHOSPHATE HYDROLASE"/>
    <property type="match status" value="1"/>
</dbReference>
<evidence type="ECO:0000256" key="1">
    <source>
        <dbReference type="SAM" id="Phobius"/>
    </source>
</evidence>
<dbReference type="AlphaFoldDB" id="A0AAJ0G3Z8"/>